<feature type="compositionally biased region" description="Basic and acidic residues" evidence="1">
    <location>
        <begin position="274"/>
        <end position="290"/>
    </location>
</feature>
<feature type="compositionally biased region" description="Basic and acidic residues" evidence="1">
    <location>
        <begin position="713"/>
        <end position="723"/>
    </location>
</feature>
<feature type="compositionally biased region" description="Acidic residues" evidence="1">
    <location>
        <begin position="452"/>
        <end position="467"/>
    </location>
</feature>
<feature type="compositionally biased region" description="Basic and acidic residues" evidence="1">
    <location>
        <begin position="657"/>
        <end position="671"/>
    </location>
</feature>
<dbReference type="AlphaFoldDB" id="A0A9P0G1F9"/>
<feature type="domain" description="Chitin-binding type-2" evidence="3">
    <location>
        <begin position="120"/>
        <end position="177"/>
    </location>
</feature>
<feature type="compositionally biased region" description="Basic and acidic residues" evidence="1">
    <location>
        <begin position="796"/>
        <end position="811"/>
    </location>
</feature>
<feature type="compositionally biased region" description="Polar residues" evidence="1">
    <location>
        <begin position="736"/>
        <end position="763"/>
    </location>
</feature>
<feature type="region of interest" description="Disordered" evidence="1">
    <location>
        <begin position="188"/>
        <end position="857"/>
    </location>
</feature>
<dbReference type="GO" id="GO:0005576">
    <property type="term" value="C:extracellular region"/>
    <property type="evidence" value="ECO:0007669"/>
    <property type="project" value="InterPro"/>
</dbReference>
<feature type="compositionally biased region" description="Acidic residues" evidence="1">
    <location>
        <begin position="240"/>
        <end position="257"/>
    </location>
</feature>
<feature type="signal peptide" evidence="2">
    <location>
        <begin position="1"/>
        <end position="32"/>
    </location>
</feature>
<feature type="region of interest" description="Disordered" evidence="1">
    <location>
        <begin position="1188"/>
        <end position="1239"/>
    </location>
</feature>
<keyword evidence="2" id="KW-0732">Signal</keyword>
<reference evidence="4" key="1">
    <citation type="submission" date="2021-12" db="EMBL/GenBank/DDBJ databases">
        <authorList>
            <person name="King R."/>
        </authorList>
    </citation>
    <scope>NUCLEOTIDE SEQUENCE</scope>
</reference>
<dbReference type="InterPro" id="IPR052976">
    <property type="entry name" value="Scoloptoxin-like"/>
</dbReference>
<dbReference type="Gene3D" id="2.170.140.10">
    <property type="entry name" value="Chitin binding domain"/>
    <property type="match status" value="1"/>
</dbReference>
<dbReference type="SMART" id="SM00494">
    <property type="entry name" value="ChtBD2"/>
    <property type="match status" value="1"/>
</dbReference>
<dbReference type="InterPro" id="IPR036508">
    <property type="entry name" value="Chitin-bd_dom_sf"/>
</dbReference>
<dbReference type="EMBL" id="OU963869">
    <property type="protein sequence ID" value="CAH0776976.1"/>
    <property type="molecule type" value="Genomic_DNA"/>
</dbReference>
<keyword evidence="5" id="KW-1185">Reference proteome</keyword>
<evidence type="ECO:0000256" key="2">
    <source>
        <dbReference type="SAM" id="SignalP"/>
    </source>
</evidence>
<feature type="compositionally biased region" description="Basic residues" evidence="1">
    <location>
        <begin position="215"/>
        <end position="234"/>
    </location>
</feature>
<evidence type="ECO:0000313" key="4">
    <source>
        <dbReference type="EMBL" id="CAH0776976.1"/>
    </source>
</evidence>
<feature type="compositionally biased region" description="Basic and acidic residues" evidence="1">
    <location>
        <begin position="518"/>
        <end position="626"/>
    </location>
</feature>
<feature type="compositionally biased region" description="Basic and acidic residues" evidence="1">
    <location>
        <begin position="322"/>
        <end position="335"/>
    </location>
</feature>
<evidence type="ECO:0000259" key="3">
    <source>
        <dbReference type="PROSITE" id="PS50940"/>
    </source>
</evidence>
<feature type="compositionally biased region" description="Low complexity" evidence="1">
    <location>
        <begin position="203"/>
        <end position="212"/>
    </location>
</feature>
<name>A0A9P0G1F9_BEMTA</name>
<feature type="compositionally biased region" description="Low complexity" evidence="1">
    <location>
        <begin position="951"/>
        <end position="972"/>
    </location>
</feature>
<organism evidence="4 5">
    <name type="scientific">Bemisia tabaci</name>
    <name type="common">Sweetpotato whitefly</name>
    <name type="synonym">Aleurodes tabaci</name>
    <dbReference type="NCBI Taxonomy" id="7038"/>
    <lineage>
        <taxon>Eukaryota</taxon>
        <taxon>Metazoa</taxon>
        <taxon>Ecdysozoa</taxon>
        <taxon>Arthropoda</taxon>
        <taxon>Hexapoda</taxon>
        <taxon>Insecta</taxon>
        <taxon>Pterygota</taxon>
        <taxon>Neoptera</taxon>
        <taxon>Paraneoptera</taxon>
        <taxon>Hemiptera</taxon>
        <taxon>Sternorrhyncha</taxon>
        <taxon>Aleyrodoidea</taxon>
        <taxon>Aleyrodidae</taxon>
        <taxon>Aleyrodinae</taxon>
        <taxon>Bemisia</taxon>
    </lineage>
</organism>
<dbReference type="InterPro" id="IPR002557">
    <property type="entry name" value="Chitin-bd_dom"/>
</dbReference>
<feature type="compositionally biased region" description="Polar residues" evidence="1">
    <location>
        <begin position="1037"/>
        <end position="1057"/>
    </location>
</feature>
<evidence type="ECO:0000256" key="1">
    <source>
        <dbReference type="SAM" id="MobiDB-lite"/>
    </source>
</evidence>
<feature type="compositionally biased region" description="Polar residues" evidence="1">
    <location>
        <begin position="973"/>
        <end position="987"/>
    </location>
</feature>
<dbReference type="PANTHER" id="PTHR22933">
    <property type="entry name" value="FI18007P1-RELATED"/>
    <property type="match status" value="1"/>
</dbReference>
<feature type="compositionally biased region" description="Basic and acidic residues" evidence="1">
    <location>
        <begin position="404"/>
        <end position="424"/>
    </location>
</feature>
<dbReference type="Pfam" id="PF01607">
    <property type="entry name" value="CBM_14"/>
    <property type="match status" value="1"/>
</dbReference>
<dbReference type="GO" id="GO:0008061">
    <property type="term" value="F:chitin binding"/>
    <property type="evidence" value="ECO:0007669"/>
    <property type="project" value="InterPro"/>
</dbReference>
<sequence length="1266" mass="144779">MIEMPRSSFHISWRFFLAGVLLCLIQVNLLEALKGSAVVLQAKNKAEQAKDELQVEGLGTGENITLPDGTVIPVNVTAVKSKLTGNPQIDYVYDPNLPRELNGYNLTDYPFYNGVPEDIDFKCDGLHDGFYASVPHKCQVYHHCLFGTRYDFLCANYTAFDQKTFICHFVSEVDCDNSPKYFKRNEALYKQDTTTTPRPPPTTTTTTTTTEAPKTKKPRRQRPNRRPRPYKRRRPVYEYYYEDEEEPADSEYYEEEPATSSRGHGNGGHKRPKDRNNDDDYETEHDKDPAGTEVVKPSVRTSDSPSVYERPRIPPKIPRPVPKNERAKYDYKKQSETSTAAPSSGKETKKKEPEYYDDEYYDDVKPKPKHHDRDRHRPRHRPKKRPEPVYDEYEEEPAPKPKKKEPVEEARGRGGSKPRNEPTERPQSQRNNQRRPIKEEPTRKPEQKPAYEDEEEYEYYDDEEYEYEPPAKKDKPEQKNRSETGKKDEPRFRPAEKPVERTEKPIDRTRNSGGKQGRGQDEYSETRDQGRRDQDRREPDRREQERRDQDRREQDRRDQQDRREQDRRDQQDRREQDRREQERREQDRREPEQKPDYDSRQQEEEERYDRRGQKQEPRFKPTREPDYQEPDYGSPKNEPKSGNERTGSPSQGSQGERGNRFRESNYDEVKVVPEAVSASKFKPSRPKSERQDEPMKSTTSAQADEYVDYEVEPEVREKPRPVENARPSPPSYAKSVPTSTRKSSFQEKTAPSETSSTTTNYRQYESDSDPPQASPFYKPQYISSNVRSYYQPSPKTDIDNREPLQPKEKPQKPAGGREATLPPTNSELLHRKPTAQPIDPLGIRKQNKFLPPQEPADYQAPFLESSLEYKARGTPVLIRPSAPEGFSLRNKPAGMTADQDRPQNQDQTSLGGLKNLGQPQPFSHSSSRDSGYSQPEKSNARQPYRPKYTTGAGVPSSSGASGPSGPSGASGPDQSSLNSKKSQQPTGAPQEDSTRTLMLTGPGSTYLENTGPEPKIKYPKLPLTTGLGLSYQRPESIRNSKPSYSPTGPGQRSKLSSYQGSIISPSIIKQLDVTAPGPSGLGRQPAQTSTIRNNGIQESDQLDYEEYDVTLNDALQPSTLHPTRSLALSGSFAQDPLLSPSIKGRRTISPPRKTINQEAYVISDATQQFLNVQRNLGYRGSIVPQAEAKQRQNFQEQAHMESERLVSRRKPKQPDNSRVVLQAEETHSRPTASDGETAPGVWVIQQAPRRVVNKQTAPVIQYDEFY</sequence>
<dbReference type="PROSITE" id="PS50940">
    <property type="entry name" value="CHIT_BIND_II"/>
    <property type="match status" value="1"/>
</dbReference>
<feature type="compositionally biased region" description="Basic and acidic residues" evidence="1">
    <location>
        <begin position="469"/>
        <end position="510"/>
    </location>
</feature>
<dbReference type="SUPFAM" id="SSF57625">
    <property type="entry name" value="Invertebrate chitin-binding proteins"/>
    <property type="match status" value="1"/>
</dbReference>
<gene>
    <name evidence="4" type="ORF">BEMITA_LOCUS12995</name>
</gene>
<feature type="chain" id="PRO_5040431128" description="Chitin-binding type-2 domain-containing protein" evidence="2">
    <location>
        <begin position="33"/>
        <end position="1266"/>
    </location>
</feature>
<accession>A0A9P0G1F9</accession>
<feature type="compositionally biased region" description="Basic and acidic residues" evidence="1">
    <location>
        <begin position="686"/>
        <end position="695"/>
    </location>
</feature>
<feature type="compositionally biased region" description="Basic residues" evidence="1">
    <location>
        <begin position="367"/>
        <end position="384"/>
    </location>
</feature>
<feature type="region of interest" description="Disordered" evidence="1">
    <location>
        <begin position="874"/>
        <end position="1057"/>
    </location>
</feature>
<proteinExistence type="predicted"/>
<feature type="compositionally biased region" description="Polar residues" evidence="1">
    <location>
        <begin position="644"/>
        <end position="656"/>
    </location>
</feature>
<dbReference type="Proteomes" id="UP001152759">
    <property type="component" value="Chromosome 8"/>
</dbReference>
<feature type="compositionally biased region" description="Polar residues" evidence="1">
    <location>
        <begin position="917"/>
        <end position="941"/>
    </location>
</feature>
<evidence type="ECO:0000313" key="5">
    <source>
        <dbReference type="Proteomes" id="UP001152759"/>
    </source>
</evidence>
<feature type="compositionally biased region" description="Basic and acidic residues" evidence="1">
    <location>
        <begin position="436"/>
        <end position="451"/>
    </location>
</feature>
<feature type="compositionally biased region" description="Polar residues" evidence="1">
    <location>
        <begin position="781"/>
        <end position="794"/>
    </location>
</feature>
<dbReference type="PANTHER" id="PTHR22933:SF40">
    <property type="entry name" value="CUTICULAR PROTEIN ANALOGOUS TO PERITROPHINS 1-H"/>
    <property type="match status" value="1"/>
</dbReference>
<protein>
    <recommendedName>
        <fullName evidence="3">Chitin-binding type-2 domain-containing protein</fullName>
    </recommendedName>
</protein>